<dbReference type="SUPFAM" id="SSF52540">
    <property type="entry name" value="P-loop containing nucleoside triphosphate hydrolases"/>
    <property type="match status" value="1"/>
</dbReference>
<dbReference type="GO" id="GO:0015937">
    <property type="term" value="P:coenzyme A biosynthetic process"/>
    <property type="evidence" value="ECO:0007669"/>
    <property type="project" value="UniProtKB-UniRule"/>
</dbReference>
<dbReference type="InterPro" id="IPR027417">
    <property type="entry name" value="P-loop_NTPase"/>
</dbReference>
<gene>
    <name evidence="3 5" type="primary">coaE</name>
    <name evidence="5" type="ORF">H8S11_06850</name>
</gene>
<dbReference type="NCBIfam" id="TIGR00152">
    <property type="entry name" value="dephospho-CoA kinase"/>
    <property type="match status" value="1"/>
</dbReference>
<evidence type="ECO:0000256" key="4">
    <source>
        <dbReference type="NCBIfam" id="TIGR00152"/>
    </source>
</evidence>
<evidence type="ECO:0000313" key="6">
    <source>
        <dbReference type="Proteomes" id="UP000628736"/>
    </source>
</evidence>
<dbReference type="Gene3D" id="3.40.50.300">
    <property type="entry name" value="P-loop containing nucleotide triphosphate hydrolases"/>
    <property type="match status" value="1"/>
</dbReference>
<dbReference type="EMBL" id="JACOPO010000003">
    <property type="protein sequence ID" value="MBC5722526.1"/>
    <property type="molecule type" value="Genomic_DNA"/>
</dbReference>
<proteinExistence type="inferred from homology"/>
<comment type="pathway">
    <text evidence="3">Cofactor biosynthesis; coenzyme A biosynthesis; CoA from (R)-pantothenate: step 5/5.</text>
</comment>
<keyword evidence="3" id="KW-0963">Cytoplasm</keyword>
<dbReference type="PANTHER" id="PTHR10695">
    <property type="entry name" value="DEPHOSPHO-COA KINASE-RELATED"/>
    <property type="match status" value="1"/>
</dbReference>
<comment type="catalytic activity">
    <reaction evidence="3">
        <text>3'-dephospho-CoA + ATP = ADP + CoA + H(+)</text>
        <dbReference type="Rhea" id="RHEA:18245"/>
        <dbReference type="ChEBI" id="CHEBI:15378"/>
        <dbReference type="ChEBI" id="CHEBI:30616"/>
        <dbReference type="ChEBI" id="CHEBI:57287"/>
        <dbReference type="ChEBI" id="CHEBI:57328"/>
        <dbReference type="ChEBI" id="CHEBI:456216"/>
        <dbReference type="EC" id="2.7.1.24"/>
    </reaction>
</comment>
<dbReference type="Pfam" id="PF01121">
    <property type="entry name" value="CoaE"/>
    <property type="match status" value="1"/>
</dbReference>
<keyword evidence="3 5" id="KW-0808">Transferase</keyword>
<dbReference type="EC" id="2.7.1.24" evidence="3 4"/>
<dbReference type="UniPathway" id="UPA00241">
    <property type="reaction ID" value="UER00356"/>
</dbReference>
<reference evidence="5" key="1">
    <citation type="submission" date="2020-08" db="EMBL/GenBank/DDBJ databases">
        <title>Genome public.</title>
        <authorList>
            <person name="Liu C."/>
            <person name="Sun Q."/>
        </authorList>
    </citation>
    <scope>NUCLEOTIDE SEQUENCE</scope>
    <source>
        <strain evidence="5">NSJ-23</strain>
    </source>
</reference>
<evidence type="ECO:0000256" key="3">
    <source>
        <dbReference type="HAMAP-Rule" id="MF_00376"/>
    </source>
</evidence>
<keyword evidence="1 3" id="KW-0547">Nucleotide-binding</keyword>
<dbReference type="CDD" id="cd02022">
    <property type="entry name" value="DPCK"/>
    <property type="match status" value="1"/>
</dbReference>
<comment type="function">
    <text evidence="3">Catalyzes the phosphorylation of the 3'-hydroxyl group of dephosphocoenzyme A to form coenzyme A.</text>
</comment>
<keyword evidence="3" id="KW-0173">Coenzyme A biosynthesis</keyword>
<organism evidence="5 6">
    <name type="scientific">Flintibacter hominis</name>
    <dbReference type="NCBI Taxonomy" id="2763048"/>
    <lineage>
        <taxon>Bacteria</taxon>
        <taxon>Bacillati</taxon>
        <taxon>Bacillota</taxon>
        <taxon>Clostridia</taxon>
        <taxon>Eubacteriales</taxon>
        <taxon>Flintibacter</taxon>
    </lineage>
</organism>
<dbReference type="GO" id="GO:0004140">
    <property type="term" value="F:dephospho-CoA kinase activity"/>
    <property type="evidence" value="ECO:0007669"/>
    <property type="project" value="UniProtKB-UniRule"/>
</dbReference>
<accession>A0A8J6MD18</accession>
<feature type="binding site" evidence="3">
    <location>
        <begin position="15"/>
        <end position="20"/>
    </location>
    <ligand>
        <name>ATP</name>
        <dbReference type="ChEBI" id="CHEBI:30616"/>
    </ligand>
</feature>
<comment type="similarity">
    <text evidence="3">Belongs to the CoaE family.</text>
</comment>
<keyword evidence="3 5" id="KW-0418">Kinase</keyword>
<evidence type="ECO:0000256" key="1">
    <source>
        <dbReference type="ARBA" id="ARBA00022741"/>
    </source>
</evidence>
<evidence type="ECO:0000256" key="2">
    <source>
        <dbReference type="ARBA" id="ARBA00022840"/>
    </source>
</evidence>
<dbReference type="Proteomes" id="UP000628736">
    <property type="component" value="Unassembled WGS sequence"/>
</dbReference>
<keyword evidence="6" id="KW-1185">Reference proteome</keyword>
<dbReference type="HAMAP" id="MF_00376">
    <property type="entry name" value="Dephospho_CoA_kinase"/>
    <property type="match status" value="1"/>
</dbReference>
<comment type="caution">
    <text evidence="5">The sequence shown here is derived from an EMBL/GenBank/DDBJ whole genome shotgun (WGS) entry which is preliminary data.</text>
</comment>
<dbReference type="PROSITE" id="PS51219">
    <property type="entry name" value="DPCK"/>
    <property type="match status" value="1"/>
</dbReference>
<dbReference type="GO" id="GO:0005524">
    <property type="term" value="F:ATP binding"/>
    <property type="evidence" value="ECO:0007669"/>
    <property type="project" value="UniProtKB-UniRule"/>
</dbReference>
<evidence type="ECO:0000313" key="5">
    <source>
        <dbReference type="EMBL" id="MBC5722526.1"/>
    </source>
</evidence>
<dbReference type="GO" id="GO:0005737">
    <property type="term" value="C:cytoplasm"/>
    <property type="evidence" value="ECO:0007669"/>
    <property type="project" value="UniProtKB-SubCell"/>
</dbReference>
<name>A0A8J6MD18_9FIRM</name>
<dbReference type="PANTHER" id="PTHR10695:SF46">
    <property type="entry name" value="BIFUNCTIONAL COENZYME A SYNTHASE-RELATED"/>
    <property type="match status" value="1"/>
</dbReference>
<dbReference type="AlphaFoldDB" id="A0A8J6MD18"/>
<sequence length="205" mass="22614">MVKQMTVLGITGPTGAGKTTLLKEVEKLGGAVIDCDAVYHDLLERDGALQHSLEKTFGPLRDERGAIDRKKLGTIVFGDPEKLRQLNIIAQTATVRRTQELLEGYRGKGIALAAIDAIALLESPLAKLCDVTLAVVAPAEIRVKRIMDREGITEEYAWLRVKAQKSDEYFVKGCDRTLVNDCDQVEEFALQAKALVESILQEHIQ</sequence>
<dbReference type="RefSeq" id="WP_186852618.1">
    <property type="nucleotide sequence ID" value="NZ_JACOPO010000003.1"/>
</dbReference>
<dbReference type="InterPro" id="IPR001977">
    <property type="entry name" value="Depp_CoAkinase"/>
</dbReference>
<comment type="subcellular location">
    <subcellularLocation>
        <location evidence="3">Cytoplasm</location>
    </subcellularLocation>
</comment>
<protein>
    <recommendedName>
        <fullName evidence="3 4">Dephospho-CoA kinase</fullName>
        <ecNumber evidence="3 4">2.7.1.24</ecNumber>
    </recommendedName>
    <alternativeName>
        <fullName evidence="3">Dephosphocoenzyme A kinase</fullName>
    </alternativeName>
</protein>
<keyword evidence="2 3" id="KW-0067">ATP-binding</keyword>